<name>M5G9T7_DACPD</name>
<sequence>MASLDQLPEDVLLLIFNHLNVQDVLCVRRTSKYLCDLSCSLSLWRSIYSQLSRLLPLARAPSFISSDIPDSMHTLRRQYEQSCINAVRLARNWGSDEPVPTECWLIRGARSVEKIQLLGEGRWMLALVNERQVVLYDLLPRKERVGGATGRFPEGQNPKRRAKQPMRVFKKAQKFSVFTRAGGVGDFCTFESWLQEDELRVIISWRGERTSTDFLRVSLSESGLSSSVSNWGSRRDFEVFHSVNALSTRRSLAISLNERMAVVDDSNGLLRVFNWDTCEDRVISTWCPSPATNVAQGWSREQILSLLLLPNHVLVLKPTSLQLLPLPDSSLVTGGPHATASNLPQGRAGNQGEVWHLPFRVDRARWSSPYSSHDGGHSIKNLQPLSLMLEDEEMGSIHHFRLRLRESFITRSAPHAGTRETGSSISADPASAQAPYLFPPVLEDELPMDLVHYQYGERPFCTARSGGLKLLYTEDGLRMWVSSSIASAWDSICSPESEEEQVDSHNLNRSFKELLYHTPLRRSYPSEGLSICEVSGRVAVGQGRGDIWVFGFGFSETDT</sequence>
<dbReference type="EMBL" id="JH795857">
    <property type="protein sequence ID" value="EJU05060.1"/>
    <property type="molecule type" value="Genomic_DNA"/>
</dbReference>
<accession>M5G9T7</accession>
<evidence type="ECO:0000313" key="2">
    <source>
        <dbReference type="EMBL" id="EJU05060.1"/>
    </source>
</evidence>
<dbReference type="Pfam" id="PF12937">
    <property type="entry name" value="F-box-like"/>
    <property type="match status" value="1"/>
</dbReference>
<dbReference type="Proteomes" id="UP000030653">
    <property type="component" value="Unassembled WGS sequence"/>
</dbReference>
<dbReference type="InterPro" id="IPR001810">
    <property type="entry name" value="F-box_dom"/>
</dbReference>
<dbReference type="HOGENOM" id="CLU_487465_0_0_1"/>
<dbReference type="PROSITE" id="PS50181">
    <property type="entry name" value="FBOX"/>
    <property type="match status" value="1"/>
</dbReference>
<dbReference type="AlphaFoldDB" id="M5G9T7"/>
<evidence type="ECO:0000313" key="3">
    <source>
        <dbReference type="Proteomes" id="UP000030653"/>
    </source>
</evidence>
<dbReference type="SMART" id="SM00256">
    <property type="entry name" value="FBOX"/>
    <property type="match status" value="1"/>
</dbReference>
<dbReference type="Gene3D" id="1.20.1280.50">
    <property type="match status" value="1"/>
</dbReference>
<dbReference type="SUPFAM" id="SSF81383">
    <property type="entry name" value="F-box domain"/>
    <property type="match status" value="1"/>
</dbReference>
<evidence type="ECO:0000259" key="1">
    <source>
        <dbReference type="PROSITE" id="PS50181"/>
    </source>
</evidence>
<protein>
    <recommendedName>
        <fullName evidence="1">F-box domain-containing protein</fullName>
    </recommendedName>
</protein>
<keyword evidence="3" id="KW-1185">Reference proteome</keyword>
<organism evidence="2 3">
    <name type="scientific">Dacryopinax primogenitus (strain DJM 731)</name>
    <name type="common">Brown rot fungus</name>
    <dbReference type="NCBI Taxonomy" id="1858805"/>
    <lineage>
        <taxon>Eukaryota</taxon>
        <taxon>Fungi</taxon>
        <taxon>Dikarya</taxon>
        <taxon>Basidiomycota</taxon>
        <taxon>Agaricomycotina</taxon>
        <taxon>Dacrymycetes</taxon>
        <taxon>Dacrymycetales</taxon>
        <taxon>Dacrymycetaceae</taxon>
        <taxon>Dacryopinax</taxon>
    </lineage>
</organism>
<proteinExistence type="predicted"/>
<dbReference type="InterPro" id="IPR036047">
    <property type="entry name" value="F-box-like_dom_sf"/>
</dbReference>
<dbReference type="OrthoDB" id="3219396at2759"/>
<dbReference type="GeneID" id="63684864"/>
<feature type="domain" description="F-box" evidence="1">
    <location>
        <begin position="1"/>
        <end position="47"/>
    </location>
</feature>
<dbReference type="RefSeq" id="XP_040631954.1">
    <property type="nucleotide sequence ID" value="XM_040769802.1"/>
</dbReference>
<gene>
    <name evidence="2" type="ORF">DACRYDRAFT_114346</name>
</gene>
<reference evidence="2 3" key="1">
    <citation type="journal article" date="2012" name="Science">
        <title>The Paleozoic origin of enzymatic lignin decomposition reconstructed from 31 fungal genomes.</title>
        <authorList>
            <person name="Floudas D."/>
            <person name="Binder M."/>
            <person name="Riley R."/>
            <person name="Barry K."/>
            <person name="Blanchette R.A."/>
            <person name="Henrissat B."/>
            <person name="Martinez A.T."/>
            <person name="Otillar R."/>
            <person name="Spatafora J.W."/>
            <person name="Yadav J.S."/>
            <person name="Aerts A."/>
            <person name="Benoit I."/>
            <person name="Boyd A."/>
            <person name="Carlson A."/>
            <person name="Copeland A."/>
            <person name="Coutinho P.M."/>
            <person name="de Vries R.P."/>
            <person name="Ferreira P."/>
            <person name="Findley K."/>
            <person name="Foster B."/>
            <person name="Gaskell J."/>
            <person name="Glotzer D."/>
            <person name="Gorecki P."/>
            <person name="Heitman J."/>
            <person name="Hesse C."/>
            <person name="Hori C."/>
            <person name="Igarashi K."/>
            <person name="Jurgens J.A."/>
            <person name="Kallen N."/>
            <person name="Kersten P."/>
            <person name="Kohler A."/>
            <person name="Kuees U."/>
            <person name="Kumar T.K.A."/>
            <person name="Kuo A."/>
            <person name="LaButti K."/>
            <person name="Larrondo L.F."/>
            <person name="Lindquist E."/>
            <person name="Ling A."/>
            <person name="Lombard V."/>
            <person name="Lucas S."/>
            <person name="Lundell T."/>
            <person name="Martin R."/>
            <person name="McLaughlin D.J."/>
            <person name="Morgenstern I."/>
            <person name="Morin E."/>
            <person name="Murat C."/>
            <person name="Nagy L.G."/>
            <person name="Nolan M."/>
            <person name="Ohm R.A."/>
            <person name="Patyshakuliyeva A."/>
            <person name="Rokas A."/>
            <person name="Ruiz-Duenas F.J."/>
            <person name="Sabat G."/>
            <person name="Salamov A."/>
            <person name="Samejima M."/>
            <person name="Schmutz J."/>
            <person name="Slot J.C."/>
            <person name="St John F."/>
            <person name="Stenlid J."/>
            <person name="Sun H."/>
            <person name="Sun S."/>
            <person name="Syed K."/>
            <person name="Tsang A."/>
            <person name="Wiebenga A."/>
            <person name="Young D."/>
            <person name="Pisabarro A."/>
            <person name="Eastwood D.C."/>
            <person name="Martin F."/>
            <person name="Cullen D."/>
            <person name="Grigoriev I.V."/>
            <person name="Hibbett D.S."/>
        </authorList>
    </citation>
    <scope>NUCLEOTIDE SEQUENCE [LARGE SCALE GENOMIC DNA]</scope>
    <source>
        <strain evidence="2 3">DJM-731 SS1</strain>
    </source>
</reference>